<dbReference type="HAMAP" id="MF_00362">
    <property type="entry name" value="Ribosomal_uL10"/>
    <property type="match status" value="1"/>
</dbReference>
<keyword evidence="6" id="KW-0699">rRNA-binding</keyword>
<comment type="subunit">
    <text evidence="6">Part of the ribosomal stalk of the 50S ribosomal subunit. The N-terminus interacts with L11 and the large rRNA to form the base of the stalk. The C-terminus forms an elongated spine to which L12 dimers bind in a sequential fashion forming a multimeric L10(L12)X complex.</text>
</comment>
<dbReference type="InterPro" id="IPR001790">
    <property type="entry name" value="Ribosomal_uL10"/>
</dbReference>
<dbReference type="GO" id="GO:0005840">
    <property type="term" value="C:ribosome"/>
    <property type="evidence" value="ECO:0007669"/>
    <property type="project" value="UniProtKB-KW"/>
</dbReference>
<dbReference type="InterPro" id="IPR043141">
    <property type="entry name" value="Ribosomal_uL10-like_sf"/>
</dbReference>
<keyword evidence="3 6" id="KW-0689">Ribosomal protein</keyword>
<dbReference type="AlphaFoldDB" id="A0A9D1NKU9"/>
<proteinExistence type="inferred from homology"/>
<dbReference type="GO" id="GO:0006412">
    <property type="term" value="P:translation"/>
    <property type="evidence" value="ECO:0007669"/>
    <property type="project" value="UniProtKB-UniRule"/>
</dbReference>
<evidence type="ECO:0000256" key="1">
    <source>
        <dbReference type="ARBA" id="ARBA00002633"/>
    </source>
</evidence>
<evidence type="ECO:0000313" key="7">
    <source>
        <dbReference type="EMBL" id="HIV04387.1"/>
    </source>
</evidence>
<accession>A0A9D1NKU9</accession>
<reference evidence="7" key="1">
    <citation type="submission" date="2020-10" db="EMBL/GenBank/DDBJ databases">
        <authorList>
            <person name="Gilroy R."/>
        </authorList>
    </citation>
    <scope>NUCLEOTIDE SEQUENCE</scope>
    <source>
        <strain evidence="7">10669</strain>
    </source>
</reference>
<dbReference type="Proteomes" id="UP000886812">
    <property type="component" value="Unassembled WGS sequence"/>
</dbReference>
<evidence type="ECO:0000256" key="6">
    <source>
        <dbReference type="HAMAP-Rule" id="MF_00362"/>
    </source>
</evidence>
<dbReference type="Pfam" id="PF00466">
    <property type="entry name" value="Ribosomal_L10"/>
    <property type="match status" value="1"/>
</dbReference>
<evidence type="ECO:0000256" key="3">
    <source>
        <dbReference type="ARBA" id="ARBA00022980"/>
    </source>
</evidence>
<evidence type="ECO:0000256" key="5">
    <source>
        <dbReference type="ARBA" id="ARBA00035202"/>
    </source>
</evidence>
<comment type="function">
    <text evidence="1 6">Forms part of the ribosomal stalk, playing a central role in the interaction of the ribosome with GTP-bound translation factors.</text>
</comment>
<protein>
    <recommendedName>
        <fullName evidence="5 6">Large ribosomal subunit protein uL10</fullName>
    </recommendedName>
</protein>
<name>A0A9D1NKU9_9BACT</name>
<evidence type="ECO:0000256" key="2">
    <source>
        <dbReference type="ARBA" id="ARBA00008889"/>
    </source>
</evidence>
<dbReference type="NCBIfam" id="NF000955">
    <property type="entry name" value="PRK00099.1-1"/>
    <property type="match status" value="1"/>
</dbReference>
<comment type="similarity">
    <text evidence="2 6">Belongs to the universal ribosomal protein uL10 family.</text>
</comment>
<dbReference type="InterPro" id="IPR047865">
    <property type="entry name" value="Ribosomal_uL10_bac_type"/>
</dbReference>
<sequence>MRSEKKFLVEEVAAHLAKSNYLFLTDFTHVTVVDAAMIRNAIREFGGEYHVVKNSILNIAMKDAGLPDVSEHLTGHTAIVVGGENPSAVAKALIKFFKDTTRLEIKTGIVEGELLDKAAIEELSKLPTLPEARALFLSLLSAPASQFVRVLVAKNEKEEGGAPAAE</sequence>
<dbReference type="EMBL" id="DVOG01000119">
    <property type="protein sequence ID" value="HIV04387.1"/>
    <property type="molecule type" value="Genomic_DNA"/>
</dbReference>
<reference evidence="7" key="2">
    <citation type="journal article" date="2021" name="PeerJ">
        <title>Extensive microbial diversity within the chicken gut microbiome revealed by metagenomics and culture.</title>
        <authorList>
            <person name="Gilroy R."/>
            <person name="Ravi A."/>
            <person name="Getino M."/>
            <person name="Pursley I."/>
            <person name="Horton D.L."/>
            <person name="Alikhan N.F."/>
            <person name="Baker D."/>
            <person name="Gharbi K."/>
            <person name="Hall N."/>
            <person name="Watson M."/>
            <person name="Adriaenssens E.M."/>
            <person name="Foster-Nyarko E."/>
            <person name="Jarju S."/>
            <person name="Secka A."/>
            <person name="Antonio M."/>
            <person name="Oren A."/>
            <person name="Chaudhuri R.R."/>
            <person name="La Ragione R."/>
            <person name="Hildebrand F."/>
            <person name="Pallen M.J."/>
        </authorList>
    </citation>
    <scope>NUCLEOTIDE SEQUENCE</scope>
    <source>
        <strain evidence="7">10669</strain>
    </source>
</reference>
<dbReference type="CDD" id="cd05797">
    <property type="entry name" value="Ribosomal_L10"/>
    <property type="match status" value="1"/>
</dbReference>
<dbReference type="GO" id="GO:0070180">
    <property type="term" value="F:large ribosomal subunit rRNA binding"/>
    <property type="evidence" value="ECO:0007669"/>
    <property type="project" value="UniProtKB-UniRule"/>
</dbReference>
<dbReference type="Gene3D" id="3.30.70.1730">
    <property type="match status" value="1"/>
</dbReference>
<dbReference type="SUPFAM" id="SSF160369">
    <property type="entry name" value="Ribosomal protein L10-like"/>
    <property type="match status" value="1"/>
</dbReference>
<dbReference type="GO" id="GO:1990904">
    <property type="term" value="C:ribonucleoprotein complex"/>
    <property type="evidence" value="ECO:0007669"/>
    <property type="project" value="UniProtKB-KW"/>
</dbReference>
<comment type="caution">
    <text evidence="7">The sequence shown here is derived from an EMBL/GenBank/DDBJ whole genome shotgun (WGS) entry which is preliminary data.</text>
</comment>
<gene>
    <name evidence="6" type="primary">rplJ</name>
    <name evidence="7" type="ORF">IAC75_04455</name>
</gene>
<keyword evidence="6" id="KW-0694">RNA-binding</keyword>
<evidence type="ECO:0000256" key="4">
    <source>
        <dbReference type="ARBA" id="ARBA00023274"/>
    </source>
</evidence>
<keyword evidence="4 6" id="KW-0687">Ribonucleoprotein</keyword>
<dbReference type="InterPro" id="IPR022973">
    <property type="entry name" value="Ribosomal_uL10_bac"/>
</dbReference>
<dbReference type="PANTHER" id="PTHR11560">
    <property type="entry name" value="39S RIBOSOMAL PROTEIN L10, MITOCHONDRIAL"/>
    <property type="match status" value="1"/>
</dbReference>
<organism evidence="7 8">
    <name type="scientific">Candidatus Spyradosoma merdigallinarum</name>
    <dbReference type="NCBI Taxonomy" id="2840950"/>
    <lineage>
        <taxon>Bacteria</taxon>
        <taxon>Pseudomonadati</taxon>
        <taxon>Verrucomicrobiota</taxon>
        <taxon>Opitutia</taxon>
        <taxon>Opitutia incertae sedis</taxon>
        <taxon>Candidatus Spyradosoma</taxon>
    </lineage>
</organism>
<evidence type="ECO:0000313" key="8">
    <source>
        <dbReference type="Proteomes" id="UP000886812"/>
    </source>
</evidence>